<evidence type="ECO:0000313" key="1">
    <source>
        <dbReference type="EMBL" id="GBN73730.1"/>
    </source>
</evidence>
<name>A0A4Y2RE85_ARAVE</name>
<accession>A0A4Y2RE85</accession>
<reference evidence="1 2" key="1">
    <citation type="journal article" date="2019" name="Sci. Rep.">
        <title>Orb-weaving spider Araneus ventricosus genome elucidates the spidroin gene catalogue.</title>
        <authorList>
            <person name="Kono N."/>
            <person name="Nakamura H."/>
            <person name="Ohtoshi R."/>
            <person name="Moran D.A.P."/>
            <person name="Shinohara A."/>
            <person name="Yoshida Y."/>
            <person name="Fujiwara M."/>
            <person name="Mori M."/>
            <person name="Tomita M."/>
            <person name="Arakawa K."/>
        </authorList>
    </citation>
    <scope>NUCLEOTIDE SEQUENCE [LARGE SCALE GENOMIC DNA]</scope>
</reference>
<protein>
    <submittedName>
        <fullName evidence="1">Uncharacterized protein</fullName>
    </submittedName>
</protein>
<sequence length="123" mass="14258">MRNCGSHVDLMVECQFRDRRITSSGSIPTEDPPSVWRELMPELAMLKLHVGYFVADLVILNCTENIRSGTPSLHFRVSGWMFDQQQDSLTGEYRTRNLLKPRLHYQITEVLCRCTAKIVKPIY</sequence>
<dbReference type="AlphaFoldDB" id="A0A4Y2RE85"/>
<organism evidence="1 2">
    <name type="scientific">Araneus ventricosus</name>
    <name type="common">Orbweaver spider</name>
    <name type="synonym">Epeira ventricosa</name>
    <dbReference type="NCBI Taxonomy" id="182803"/>
    <lineage>
        <taxon>Eukaryota</taxon>
        <taxon>Metazoa</taxon>
        <taxon>Ecdysozoa</taxon>
        <taxon>Arthropoda</taxon>
        <taxon>Chelicerata</taxon>
        <taxon>Arachnida</taxon>
        <taxon>Araneae</taxon>
        <taxon>Araneomorphae</taxon>
        <taxon>Entelegynae</taxon>
        <taxon>Araneoidea</taxon>
        <taxon>Araneidae</taxon>
        <taxon>Araneus</taxon>
    </lineage>
</organism>
<dbReference type="Proteomes" id="UP000499080">
    <property type="component" value="Unassembled WGS sequence"/>
</dbReference>
<keyword evidence="2" id="KW-1185">Reference proteome</keyword>
<proteinExistence type="predicted"/>
<evidence type="ECO:0000313" key="2">
    <source>
        <dbReference type="Proteomes" id="UP000499080"/>
    </source>
</evidence>
<gene>
    <name evidence="1" type="ORF">AVEN_50436_1</name>
</gene>
<dbReference type="EMBL" id="BGPR01016653">
    <property type="protein sequence ID" value="GBN73730.1"/>
    <property type="molecule type" value="Genomic_DNA"/>
</dbReference>
<comment type="caution">
    <text evidence="1">The sequence shown here is derived from an EMBL/GenBank/DDBJ whole genome shotgun (WGS) entry which is preliminary data.</text>
</comment>